<feature type="region of interest" description="Disordered" evidence="1">
    <location>
        <begin position="125"/>
        <end position="147"/>
    </location>
</feature>
<name>A0ABW4A0B2_9ACTN</name>
<evidence type="ECO:0000256" key="1">
    <source>
        <dbReference type="SAM" id="MobiDB-lite"/>
    </source>
</evidence>
<dbReference type="RefSeq" id="WP_317786728.1">
    <property type="nucleotide sequence ID" value="NZ_AP028461.1"/>
</dbReference>
<gene>
    <name evidence="2" type="ORF">ACFQ5G_00745</name>
</gene>
<feature type="compositionally biased region" description="Low complexity" evidence="1">
    <location>
        <begin position="125"/>
        <end position="134"/>
    </location>
</feature>
<proteinExistence type="predicted"/>
<sequence>MHDEMLTLFDDCIERMLQLRAHLSASRRVHPGERHATVVSAIEVAAHFASEATRTVSLIDPPPAIPLALPRPAAVPPAALRPAAAAVPPAALRPAAAAVPPAALRPVVAPAAVVRPAALPAALSALPGEPAPSAKPMTTFPTLTATA</sequence>
<protein>
    <submittedName>
        <fullName evidence="2">Uncharacterized protein</fullName>
    </submittedName>
</protein>
<dbReference type="EMBL" id="JBHTMK010000002">
    <property type="protein sequence ID" value="MFD1363863.1"/>
    <property type="molecule type" value="Genomic_DNA"/>
</dbReference>
<reference evidence="3" key="1">
    <citation type="journal article" date="2019" name="Int. J. Syst. Evol. Microbiol.">
        <title>The Global Catalogue of Microorganisms (GCM) 10K type strain sequencing project: providing services to taxonomists for standard genome sequencing and annotation.</title>
        <authorList>
            <consortium name="The Broad Institute Genomics Platform"/>
            <consortium name="The Broad Institute Genome Sequencing Center for Infectious Disease"/>
            <person name="Wu L."/>
            <person name="Ma J."/>
        </authorList>
    </citation>
    <scope>NUCLEOTIDE SEQUENCE [LARGE SCALE GENOMIC DNA]</scope>
    <source>
        <strain evidence="3">CCM 7526</strain>
    </source>
</reference>
<comment type="caution">
    <text evidence="2">The sequence shown here is derived from an EMBL/GenBank/DDBJ whole genome shotgun (WGS) entry which is preliminary data.</text>
</comment>
<accession>A0ABW4A0B2</accession>
<evidence type="ECO:0000313" key="3">
    <source>
        <dbReference type="Proteomes" id="UP001597183"/>
    </source>
</evidence>
<keyword evidence="3" id="KW-1185">Reference proteome</keyword>
<evidence type="ECO:0000313" key="2">
    <source>
        <dbReference type="EMBL" id="MFD1363863.1"/>
    </source>
</evidence>
<dbReference type="Proteomes" id="UP001597183">
    <property type="component" value="Unassembled WGS sequence"/>
</dbReference>
<organism evidence="2 3">
    <name type="scientific">Actinoplanes sichuanensis</name>
    <dbReference type="NCBI Taxonomy" id="512349"/>
    <lineage>
        <taxon>Bacteria</taxon>
        <taxon>Bacillati</taxon>
        <taxon>Actinomycetota</taxon>
        <taxon>Actinomycetes</taxon>
        <taxon>Micromonosporales</taxon>
        <taxon>Micromonosporaceae</taxon>
        <taxon>Actinoplanes</taxon>
    </lineage>
</organism>